<sequence length="44" mass="4900">MDSLAWLKGQQVAGKTFKKMAIIFYKFIAPVTISMICSGLMPFS</sequence>
<keyword evidence="1" id="KW-0472">Membrane</keyword>
<organism evidence="2 3">
    <name type="scientific">Vibrio vulnificus (strain YJ016)</name>
    <dbReference type="NCBI Taxonomy" id="196600"/>
    <lineage>
        <taxon>Bacteria</taxon>
        <taxon>Pseudomonadati</taxon>
        <taxon>Pseudomonadota</taxon>
        <taxon>Gammaproteobacteria</taxon>
        <taxon>Vibrionales</taxon>
        <taxon>Vibrionaceae</taxon>
        <taxon>Vibrio</taxon>
    </lineage>
</organism>
<accession>Q7MGN8</accession>
<reference evidence="2 3" key="1">
    <citation type="journal article" date="2003" name="Genome Res.">
        <title>Comparative genome analysis of Vibrio vulnificus, a marine pathogen.</title>
        <authorList>
            <person name="Chen C.Y."/>
            <person name="Wu K.M."/>
            <person name="Chang Y.C."/>
            <person name="Chang C.H."/>
            <person name="Tsai H.C."/>
            <person name="Liao T.L."/>
            <person name="Liu Y.M."/>
            <person name="Chen H.J."/>
            <person name="Shen A.B."/>
            <person name="Li J.C."/>
            <person name="Su T.L."/>
            <person name="Shao C.P."/>
            <person name="Lee C.T."/>
            <person name="Hor L.I."/>
            <person name="Tsai S.F."/>
        </authorList>
    </citation>
    <scope>NUCLEOTIDE SEQUENCE [LARGE SCALE GENOMIC DNA]</scope>
    <source>
        <strain evidence="2 3">YJ016</strain>
    </source>
</reference>
<protein>
    <submittedName>
        <fullName evidence="2">Uncharacterized protein</fullName>
    </submittedName>
</protein>
<gene>
    <name evidence="2" type="ordered locus">VV3192</name>
</gene>
<dbReference type="KEGG" id="vvy:VV3192"/>
<name>Q7MGN8_VIBVY</name>
<evidence type="ECO:0000256" key="1">
    <source>
        <dbReference type="SAM" id="Phobius"/>
    </source>
</evidence>
<keyword evidence="1" id="KW-1133">Transmembrane helix</keyword>
<evidence type="ECO:0000313" key="2">
    <source>
        <dbReference type="EMBL" id="BAC95956.1"/>
    </source>
</evidence>
<proteinExistence type="predicted"/>
<dbReference type="HOGENOM" id="CLU_3223804_0_0_6"/>
<dbReference type="EMBL" id="BA000037">
    <property type="protein sequence ID" value="BAC95956.1"/>
    <property type="molecule type" value="Genomic_DNA"/>
</dbReference>
<feature type="transmembrane region" description="Helical" evidence="1">
    <location>
        <begin position="21"/>
        <end position="41"/>
    </location>
</feature>
<keyword evidence="1" id="KW-0812">Transmembrane</keyword>
<dbReference type="AlphaFoldDB" id="Q7MGN8"/>
<dbReference type="Proteomes" id="UP000002675">
    <property type="component" value="Chromosome I"/>
</dbReference>
<evidence type="ECO:0000313" key="3">
    <source>
        <dbReference type="Proteomes" id="UP000002675"/>
    </source>
</evidence>